<evidence type="ECO:0000259" key="11">
    <source>
        <dbReference type="Pfam" id="PF01370"/>
    </source>
</evidence>
<comment type="subunit">
    <text evidence="10">Homodimer.</text>
</comment>
<reference evidence="13" key="1">
    <citation type="journal article" date="2019" name="Int. J. Syst. Evol. Microbiol.">
        <title>The Global Catalogue of Microorganisms (GCM) 10K type strain sequencing project: providing services to taxonomists for standard genome sequencing and annotation.</title>
        <authorList>
            <consortium name="The Broad Institute Genomics Platform"/>
            <consortium name="The Broad Institute Genome Sequencing Center for Infectious Disease"/>
            <person name="Wu L."/>
            <person name="Ma J."/>
        </authorList>
    </citation>
    <scope>NUCLEOTIDE SEQUENCE [LARGE SCALE GENOMIC DNA]</scope>
    <source>
        <strain evidence="13">KACC 12633</strain>
    </source>
</reference>
<evidence type="ECO:0000313" key="13">
    <source>
        <dbReference type="Proteomes" id="UP001596150"/>
    </source>
</evidence>
<evidence type="ECO:0000256" key="5">
    <source>
        <dbReference type="ARBA" id="ARBA00013189"/>
    </source>
</evidence>
<comment type="similarity">
    <text evidence="4 10">Belongs to the NAD(P)-dependent epimerase/dehydratase family.</text>
</comment>
<dbReference type="Proteomes" id="UP001596150">
    <property type="component" value="Unassembled WGS sequence"/>
</dbReference>
<dbReference type="NCBIfam" id="TIGR01179">
    <property type="entry name" value="galE"/>
    <property type="match status" value="1"/>
</dbReference>
<evidence type="ECO:0000256" key="10">
    <source>
        <dbReference type="RuleBase" id="RU366046"/>
    </source>
</evidence>
<comment type="catalytic activity">
    <reaction evidence="1 10">
        <text>UDP-alpha-D-glucose = UDP-alpha-D-galactose</text>
        <dbReference type="Rhea" id="RHEA:22168"/>
        <dbReference type="ChEBI" id="CHEBI:58885"/>
        <dbReference type="ChEBI" id="CHEBI:66914"/>
        <dbReference type="EC" id="5.1.3.2"/>
    </reaction>
</comment>
<evidence type="ECO:0000256" key="7">
    <source>
        <dbReference type="ARBA" id="ARBA00023027"/>
    </source>
</evidence>
<evidence type="ECO:0000256" key="2">
    <source>
        <dbReference type="ARBA" id="ARBA00001911"/>
    </source>
</evidence>
<comment type="caution">
    <text evidence="12">The sequence shown here is derived from an EMBL/GenBank/DDBJ whole genome shotgun (WGS) entry which is preliminary data.</text>
</comment>
<keyword evidence="8 10" id="KW-0413">Isomerase</keyword>
<sequence length="347" mass="37137">MTVLVTGGAGYIGSHMVLALADAGRDTIVLDDLSTGFADQIPAGVRLIQGDCGDEALVQRLIREYGVTAIVHFAGSIVVPDSVTDPLGYYFNNTAKSRALIAAAVAGGVRNFIFSSTAAVYGEPDISPISESSAMQPISPYGASKLMTEWMLRDTVAAHDIRSVVLRYFNVAGADPEGRSGQSFPRATHLIKLACQAALGQRSHLDVFGQDYATPDGTCVRDYIHVSDLARAHVLALDHLQKGGESLTMNCGYGRGFSVLEVIEAVKRVSGVDFAVRLAPRRAGDPPSLVAATDRIRERLAFRPERDELDLIVADALGWEVSLQQRVQERRAPRANSATQGAPAFAV</sequence>
<accession>A0ABW0PSI1</accession>
<dbReference type="InterPro" id="IPR005886">
    <property type="entry name" value="UDP_G4E"/>
</dbReference>
<keyword evidence="7 10" id="KW-0520">NAD</keyword>
<dbReference type="InterPro" id="IPR001509">
    <property type="entry name" value="Epimerase_deHydtase"/>
</dbReference>
<dbReference type="RefSeq" id="WP_266342245.1">
    <property type="nucleotide sequence ID" value="NZ_JAPKNH010000001.1"/>
</dbReference>
<name>A0ABW0PSI1_9HYPH</name>
<comment type="cofactor">
    <cofactor evidence="2 10">
        <name>NAD(+)</name>
        <dbReference type="ChEBI" id="CHEBI:57540"/>
    </cofactor>
</comment>
<evidence type="ECO:0000256" key="9">
    <source>
        <dbReference type="ARBA" id="ARBA00023277"/>
    </source>
</evidence>
<evidence type="ECO:0000256" key="3">
    <source>
        <dbReference type="ARBA" id="ARBA00004947"/>
    </source>
</evidence>
<evidence type="ECO:0000256" key="6">
    <source>
        <dbReference type="ARBA" id="ARBA00018569"/>
    </source>
</evidence>
<evidence type="ECO:0000256" key="1">
    <source>
        <dbReference type="ARBA" id="ARBA00000083"/>
    </source>
</evidence>
<evidence type="ECO:0000256" key="4">
    <source>
        <dbReference type="ARBA" id="ARBA00007637"/>
    </source>
</evidence>
<gene>
    <name evidence="12" type="primary">galE</name>
    <name evidence="12" type="ORF">ACFPP9_06990</name>
</gene>
<comment type="pathway">
    <text evidence="3 10">Carbohydrate metabolism; galactose metabolism.</text>
</comment>
<organism evidence="12 13">
    <name type="scientific">Kaistia terrae</name>
    <dbReference type="NCBI Taxonomy" id="537017"/>
    <lineage>
        <taxon>Bacteria</taxon>
        <taxon>Pseudomonadati</taxon>
        <taxon>Pseudomonadota</taxon>
        <taxon>Alphaproteobacteria</taxon>
        <taxon>Hyphomicrobiales</taxon>
        <taxon>Kaistiaceae</taxon>
        <taxon>Kaistia</taxon>
    </lineage>
</organism>
<feature type="domain" description="NAD-dependent epimerase/dehydratase" evidence="11">
    <location>
        <begin position="3"/>
        <end position="252"/>
    </location>
</feature>
<evidence type="ECO:0000313" key="12">
    <source>
        <dbReference type="EMBL" id="MFC5515510.1"/>
    </source>
</evidence>
<keyword evidence="9 10" id="KW-0119">Carbohydrate metabolism</keyword>
<proteinExistence type="inferred from homology"/>
<dbReference type="EC" id="5.1.3.2" evidence="5 10"/>
<dbReference type="PANTHER" id="PTHR43725">
    <property type="entry name" value="UDP-GLUCOSE 4-EPIMERASE"/>
    <property type="match status" value="1"/>
</dbReference>
<dbReference type="GO" id="GO:0003978">
    <property type="term" value="F:UDP-glucose 4-epimerase activity"/>
    <property type="evidence" value="ECO:0007669"/>
    <property type="project" value="UniProtKB-EC"/>
</dbReference>
<evidence type="ECO:0000256" key="8">
    <source>
        <dbReference type="ARBA" id="ARBA00023235"/>
    </source>
</evidence>
<dbReference type="EMBL" id="JBHSML010000003">
    <property type="protein sequence ID" value="MFC5515510.1"/>
    <property type="molecule type" value="Genomic_DNA"/>
</dbReference>
<dbReference type="PANTHER" id="PTHR43725:SF53">
    <property type="entry name" value="UDP-ARABINOSE 4-EPIMERASE 1"/>
    <property type="match status" value="1"/>
</dbReference>
<dbReference type="SUPFAM" id="SSF51735">
    <property type="entry name" value="NAD(P)-binding Rossmann-fold domains"/>
    <property type="match status" value="1"/>
</dbReference>
<dbReference type="InterPro" id="IPR036291">
    <property type="entry name" value="NAD(P)-bd_dom_sf"/>
</dbReference>
<dbReference type="Gene3D" id="3.40.50.720">
    <property type="entry name" value="NAD(P)-binding Rossmann-like Domain"/>
    <property type="match status" value="1"/>
</dbReference>
<keyword evidence="13" id="KW-1185">Reference proteome</keyword>
<protein>
    <recommendedName>
        <fullName evidence="6 10">UDP-glucose 4-epimerase</fullName>
        <ecNumber evidence="5 10">5.1.3.2</ecNumber>
    </recommendedName>
</protein>
<dbReference type="Gene3D" id="3.90.25.10">
    <property type="entry name" value="UDP-galactose 4-epimerase, domain 1"/>
    <property type="match status" value="1"/>
</dbReference>
<dbReference type="Pfam" id="PF01370">
    <property type="entry name" value="Epimerase"/>
    <property type="match status" value="1"/>
</dbReference>
<dbReference type="CDD" id="cd05247">
    <property type="entry name" value="UDP_G4E_1_SDR_e"/>
    <property type="match status" value="1"/>
</dbReference>